<evidence type="ECO:0008006" key="3">
    <source>
        <dbReference type="Google" id="ProtNLM"/>
    </source>
</evidence>
<feature type="non-terminal residue" evidence="1">
    <location>
        <position position="1"/>
    </location>
</feature>
<keyword evidence="2" id="KW-1185">Reference proteome</keyword>
<evidence type="ECO:0000313" key="1">
    <source>
        <dbReference type="EMBL" id="CAK0819971.1"/>
    </source>
</evidence>
<organism evidence="1 2">
    <name type="scientific">Prorocentrum cordatum</name>
    <dbReference type="NCBI Taxonomy" id="2364126"/>
    <lineage>
        <taxon>Eukaryota</taxon>
        <taxon>Sar</taxon>
        <taxon>Alveolata</taxon>
        <taxon>Dinophyceae</taxon>
        <taxon>Prorocentrales</taxon>
        <taxon>Prorocentraceae</taxon>
        <taxon>Prorocentrum</taxon>
    </lineage>
</organism>
<proteinExistence type="predicted"/>
<comment type="caution">
    <text evidence="1">The sequence shown here is derived from an EMBL/GenBank/DDBJ whole genome shotgun (WGS) entry which is preliminary data.</text>
</comment>
<sequence length="112" mass="11696">AASDRWWLRAEMLVVGAAAVAGCSVFFSRPAFCTTEEGLCSTEECACADPAHGLRELRTPDGKECRQCVAACPVANGSEERPPPGSLHVHASSHRLAVLPALLDALLLGAAP</sequence>
<evidence type="ECO:0000313" key="2">
    <source>
        <dbReference type="Proteomes" id="UP001189429"/>
    </source>
</evidence>
<dbReference type="Proteomes" id="UP001189429">
    <property type="component" value="Unassembled WGS sequence"/>
</dbReference>
<name>A0ABN9RLD9_9DINO</name>
<reference evidence="1" key="1">
    <citation type="submission" date="2023-10" db="EMBL/GenBank/DDBJ databases">
        <authorList>
            <person name="Chen Y."/>
            <person name="Shah S."/>
            <person name="Dougan E. K."/>
            <person name="Thang M."/>
            <person name="Chan C."/>
        </authorList>
    </citation>
    <scope>NUCLEOTIDE SEQUENCE [LARGE SCALE GENOMIC DNA]</scope>
</reference>
<protein>
    <recommendedName>
        <fullName evidence="3">4Fe-4S ferredoxin-type domain-containing protein</fullName>
    </recommendedName>
</protein>
<gene>
    <name evidence="1" type="ORF">PCOR1329_LOCUS21808</name>
</gene>
<dbReference type="EMBL" id="CAUYUJ010007215">
    <property type="protein sequence ID" value="CAK0819971.1"/>
    <property type="molecule type" value="Genomic_DNA"/>
</dbReference>
<accession>A0ABN9RLD9</accession>
<feature type="non-terminal residue" evidence="1">
    <location>
        <position position="112"/>
    </location>
</feature>